<feature type="transmembrane region" description="Helical" evidence="19">
    <location>
        <begin position="954"/>
        <end position="971"/>
    </location>
</feature>
<evidence type="ECO:0000259" key="22">
    <source>
        <dbReference type="Pfam" id="PF20726"/>
    </source>
</evidence>
<feature type="compositionally biased region" description="Low complexity" evidence="18">
    <location>
        <begin position="235"/>
        <end position="280"/>
    </location>
</feature>
<evidence type="ECO:0000259" key="20">
    <source>
        <dbReference type="Pfam" id="PF01561"/>
    </source>
</evidence>
<keyword evidence="14" id="KW-0325">Glycoprotein</keyword>
<feature type="compositionally biased region" description="Low complexity" evidence="18">
    <location>
        <begin position="178"/>
        <end position="200"/>
    </location>
</feature>
<feature type="domain" description="Structural glycoprotein Gn nairovirus" evidence="22">
    <location>
        <begin position="654"/>
        <end position="974"/>
    </location>
</feature>
<proteinExistence type="predicted"/>
<keyword evidence="13" id="KW-1015">Disulfide bond</keyword>
<keyword evidence="12 19" id="KW-0472">Membrane</keyword>
<dbReference type="Pfam" id="PF01561">
    <property type="entry name" value="Hanta_Gc_N"/>
    <property type="match status" value="1"/>
</dbReference>
<feature type="region of interest" description="Disordered" evidence="18">
    <location>
        <begin position="145"/>
        <end position="309"/>
    </location>
</feature>
<dbReference type="GO" id="GO:0046718">
    <property type="term" value="P:symbiont entry into host cell"/>
    <property type="evidence" value="ECO:0007669"/>
    <property type="project" value="UniProtKB-KW"/>
</dbReference>
<keyword evidence="24" id="KW-1185">Reference proteome</keyword>
<evidence type="ECO:0000256" key="4">
    <source>
        <dbReference type="ARBA" id="ARBA00022506"/>
    </source>
</evidence>
<dbReference type="EMBL" id="KR537448">
    <property type="protein sequence ID" value="ALD84353.1"/>
    <property type="molecule type" value="Viral_cRNA"/>
</dbReference>
<name>A0A0M4KM64_9VIRU</name>
<dbReference type="GO" id="GO:0044167">
    <property type="term" value="C:host cell endoplasmic reticulum membrane"/>
    <property type="evidence" value="ECO:0007669"/>
    <property type="project" value="UniProtKB-SubCell"/>
</dbReference>
<dbReference type="GO" id="GO:0044178">
    <property type="term" value="C:host cell Golgi membrane"/>
    <property type="evidence" value="ECO:0007669"/>
    <property type="project" value="UniProtKB-SubCell"/>
</dbReference>
<evidence type="ECO:0000256" key="10">
    <source>
        <dbReference type="ARBA" id="ARBA00022844"/>
    </source>
</evidence>
<dbReference type="Pfam" id="PF20682">
    <property type="entry name" value="Hanta_Gc_C"/>
    <property type="match status" value="1"/>
</dbReference>
<evidence type="ECO:0000256" key="1">
    <source>
        <dbReference type="ARBA" id="ARBA00004244"/>
    </source>
</evidence>
<feature type="domain" description="Hantavirus glycoprotein Gc N-terminal" evidence="20">
    <location>
        <begin position="1068"/>
        <end position="1393"/>
    </location>
</feature>
<keyword evidence="19" id="KW-1133">Transmembrane helix</keyword>
<keyword evidence="15" id="KW-1038">Host endoplasmic reticulum</keyword>
<evidence type="ECO:0000259" key="21">
    <source>
        <dbReference type="Pfam" id="PF20682"/>
    </source>
</evidence>
<keyword evidence="11" id="KW-1043">Host membrane</keyword>
<keyword evidence="4" id="KW-1168">Fusion of virus membrane with host membrane</keyword>
<dbReference type="GO" id="GO:0019062">
    <property type="term" value="P:virion attachment to host cell"/>
    <property type="evidence" value="ECO:0007669"/>
    <property type="project" value="UniProtKB-KW"/>
</dbReference>
<dbReference type="GO" id="GO:0055036">
    <property type="term" value="C:virion membrane"/>
    <property type="evidence" value="ECO:0007669"/>
    <property type="project" value="UniProtKB-SubCell"/>
</dbReference>
<evidence type="ECO:0000256" key="12">
    <source>
        <dbReference type="ARBA" id="ARBA00023136"/>
    </source>
</evidence>
<evidence type="ECO:0000256" key="7">
    <source>
        <dbReference type="ARBA" id="ARBA00022595"/>
    </source>
</evidence>
<feature type="domain" description="Glycoprotein Gc C-terminal bunyavirales" evidence="21">
    <location>
        <begin position="1396"/>
        <end position="1615"/>
    </location>
</feature>
<keyword evidence="6" id="KW-0945">Host-virus interaction</keyword>
<comment type="subcellular location">
    <subcellularLocation>
        <location evidence="1">Host Golgi apparatus membrane</location>
        <topology evidence="1">Single-pass type I membrane protein</topology>
    </subcellularLocation>
    <subcellularLocation>
        <location evidence="3">Host endoplasmic reticulum membrane</location>
        <topology evidence="3">Single-pass type I membrane protein</topology>
    </subcellularLocation>
    <subcellularLocation>
        <location evidence="2">Virion membrane</location>
        <topology evidence="2">Single-pass membrane protein</topology>
    </subcellularLocation>
</comment>
<evidence type="ECO:0000256" key="11">
    <source>
        <dbReference type="ARBA" id="ARBA00022870"/>
    </source>
</evidence>
<dbReference type="KEGG" id="vg:37627615"/>
<evidence type="ECO:0000256" key="5">
    <source>
        <dbReference type="ARBA" id="ARBA00022510"/>
    </source>
</evidence>
<evidence type="ECO:0000313" key="23">
    <source>
        <dbReference type="EMBL" id="ALD84353.1"/>
    </source>
</evidence>
<organism evidence="23 24">
    <name type="scientific">Keterah virus</name>
    <dbReference type="NCBI Taxonomy" id="2847812"/>
    <lineage>
        <taxon>Viruses</taxon>
        <taxon>Riboviria</taxon>
        <taxon>Orthornavirae</taxon>
        <taxon>Negarnaviricota</taxon>
        <taxon>Polyploviricotina</taxon>
        <taxon>Bunyaviricetes</taxon>
        <taxon>Hareavirales</taxon>
        <taxon>Nairoviridae</taxon>
        <taxon>Orthonairovirus</taxon>
        <taxon>Orthonairovirus keterehense</taxon>
    </lineage>
</organism>
<evidence type="ECO:0000256" key="8">
    <source>
        <dbReference type="ARBA" id="ARBA00022804"/>
    </source>
</evidence>
<evidence type="ECO:0000256" key="2">
    <source>
        <dbReference type="ARBA" id="ARBA00004381"/>
    </source>
</evidence>
<reference evidence="23 24" key="1">
    <citation type="journal article" date="2015" name="Am. J. Trop. Med. Hyg.">
        <title>Genomic Characterization of Yogue, Kasokero, Issyk-Kul, Keterah, Gossas, and Thiafora Viruses: Nairoviruses Naturally Infecting Bats, Shrews, and Ticks.</title>
        <authorList>
            <person name="Walker P.J."/>
            <person name="Widen S.G."/>
            <person name="Firth C."/>
            <person name="Blasdell K.R."/>
            <person name="Wood T.G."/>
            <person name="Travassos da Rosa A.P."/>
            <person name="Guzman H."/>
            <person name="Tesh R.B."/>
            <person name="Vasilakis N."/>
        </authorList>
    </citation>
    <scope>NUCLEOTIDE SEQUENCE [LARGE SCALE GENOMIC DNA]</scope>
    <source>
        <strain evidence="23">P61361</strain>
    </source>
</reference>
<keyword evidence="10" id="KW-0946">Virion</keyword>
<dbReference type="InterPro" id="IPR048791">
    <property type="entry name" value="Gc_C_bunya"/>
</dbReference>
<dbReference type="GO" id="GO:0039654">
    <property type="term" value="P:fusion of virus membrane with host endosome membrane"/>
    <property type="evidence" value="ECO:0007669"/>
    <property type="project" value="UniProtKB-KW"/>
</dbReference>
<keyword evidence="7" id="KW-1162">Viral penetration into host cytoplasm</keyword>
<dbReference type="GO" id="GO:0019031">
    <property type="term" value="C:viral envelope"/>
    <property type="evidence" value="ECO:0007669"/>
    <property type="project" value="UniProtKB-KW"/>
</dbReference>
<dbReference type="InterPro" id="IPR048801">
    <property type="entry name" value="Gn_nairovirus"/>
</dbReference>
<keyword evidence="8" id="KW-1161">Viral attachment to host cell</keyword>
<evidence type="ECO:0000256" key="18">
    <source>
        <dbReference type="SAM" id="MobiDB-lite"/>
    </source>
</evidence>
<keyword evidence="5" id="KW-1170">Fusion of virus membrane with host endosomal membrane</keyword>
<feature type="compositionally biased region" description="Polar residues" evidence="18">
    <location>
        <begin position="292"/>
        <end position="309"/>
    </location>
</feature>
<dbReference type="Pfam" id="PF20726">
    <property type="entry name" value="Nairovirus_Gn"/>
    <property type="match status" value="1"/>
</dbReference>
<evidence type="ECO:0000256" key="15">
    <source>
        <dbReference type="ARBA" id="ARBA00023184"/>
    </source>
</evidence>
<feature type="compositionally biased region" description="Polar residues" evidence="18">
    <location>
        <begin position="212"/>
        <end position="229"/>
    </location>
</feature>
<dbReference type="Gene3D" id="1.10.8.1320">
    <property type="match status" value="1"/>
</dbReference>
<keyword evidence="19" id="KW-0812">Transmembrane</keyword>
<evidence type="ECO:0000256" key="19">
    <source>
        <dbReference type="SAM" id="Phobius"/>
    </source>
</evidence>
<evidence type="ECO:0000256" key="14">
    <source>
        <dbReference type="ARBA" id="ARBA00023180"/>
    </source>
</evidence>
<keyword evidence="16" id="KW-1160">Virus entry into host cell</keyword>
<evidence type="ECO:0000256" key="9">
    <source>
        <dbReference type="ARBA" id="ARBA00022812"/>
    </source>
</evidence>
<accession>A0A0M4KM64</accession>
<evidence type="ECO:0000313" key="24">
    <source>
        <dbReference type="Proteomes" id="UP000113978"/>
    </source>
</evidence>
<evidence type="ECO:0000256" key="6">
    <source>
        <dbReference type="ARBA" id="ARBA00022581"/>
    </source>
</evidence>
<feature type="transmembrane region" description="Helical" evidence="19">
    <location>
        <begin position="824"/>
        <end position="846"/>
    </location>
</feature>
<evidence type="ECO:0000256" key="3">
    <source>
        <dbReference type="ARBA" id="ARBA00004482"/>
    </source>
</evidence>
<dbReference type="GeneID" id="37627615"/>
<dbReference type="InterPro" id="IPR002532">
    <property type="entry name" value="Hanta_Gc_N"/>
</dbReference>
<dbReference type="RefSeq" id="YP_009361833.1">
    <property type="nucleotide sequence ID" value="NC_034388.1"/>
</dbReference>
<keyword evidence="9" id="KW-1040">Host Golgi apparatus</keyword>
<evidence type="ECO:0000256" key="13">
    <source>
        <dbReference type="ARBA" id="ARBA00023157"/>
    </source>
</evidence>
<sequence>MRHTDMFNFGLRHVIGCVILCYIIDITRCSDVGNNSLSLHLDESWKTGNMSIKEGRNGTVDTENVLNVSERTDKAKSRSRRLHGGYNYRTIIVRSNTHHKPSSGIKVVGKSRHVISNIHRVNGTRIHQKGNHGGAAEIKGVSKLKQDNPTKAQQHKEGTGLSDGDPQEDGAIPRPARSPTTSATTEVSTSTPSPETTASPGDGDTQEAPGIETNSTPTPPTVESQSEVTLTEGLDTPSTSQTTSTANQSTAQTTDQNTASPTISTLTTEPSETTLSAAEEVQATELTADDPNVTTLSAPISSEQPNVSSAHLTRKLLEVDNATAKTLIESSNQTDKTAESNSSAQVLTTAMPTRETTDLSSTTFLSMTANGTLTNIITKPVIPTSISRNKRRAEDWRKLLHITVHSPDDDSDISTAEQTVTTITNLTSPAQYSEQQKHENTRFFSMDLDSDSWDYKSTSLPGQKVAIICAKGVLEEKLGDIYPHVEIKKLWPDKTSENLTSCEFVKTCPGKPIDIKLPNVNFENIKVMSTPDMPVIIINYLTTHYGFLDYNLMYHFENRGCMYLIPIRSSYCWFLRSKNVFSPVSTIIIERKFLTQDSKMLMCAIKKSGHGEIKGTWKYTKQPIRIWFSDDRTMGLRKLLSVQVRQQGKSKVNTYCHSRSHLIPVEQHQLSTTSRIVPRPRIALCNDSVITELPLGQEHGCYSVGKIKVHYQCTPDEHAVQVPNECNITISDNCPDNEVCFLISLNGQGHVSSAVVGHSPLVKRCLNKCTFGFKKTSDLDVLFTCPGGKQHRIQTNLVDIQCPMHEMLGKAALYICRATYRPKALYFTLFWITFGYVCFCLVMEVVKISVLIACKLINFFMEKADRTRGYCEHCKLWVNSYQEWWDHKSCCACKCPFCGFNFARSEFPKHAKDCTSRAVKIENINAVLAVRRTPRVLIWIAVALTKYFKTVCRLSWATVLVVMCLLIISPVQGLNTGPLPEGIWNEYENEVFNCKESCMKLPDSCVCNDQEQNLKTEFNTMRKLNSIIMSGPTPGQAGKIHTVLKSIDVEAPWGTLHVPESYTPAQSAKHISLTWESSQAVGDKIILSGRSSTVLKLEPKTSTVWTMETRDASEKKTLTVSILDFTQMYSAEFLYATGDRSIKTWSEGSCSGDCPKNCGCNTQTCHIQSWLNVRNWRCNPTWCWRVGTGCSCCASDVTELYTNWLTTVWRVEHKKTAVVACVEFDHEQRICESVEAGVEIQLGPVKVGFSDPFGETQILNQRIALFHKIPEVTTHIDLFHNFGVTSATSFCNIQSCTHGTVGDYQIFDPDVFVLDDVTSTNYFKKLNNKTKVWMSWEGVSVSYYCNPGDWTTCVSDGVVEKNSEAFANVFKSETNYSTTHFFHSSRVVSQGKTLSLDLKARPISAGGDLTAFITVDGLELFSKEIHLEGLKVSMGSCTGCFACNLGATCSFTLSIRKPEKFNLHLISKTAGVVVPDTSFLVESDKFNTYTIKVFSVDKKTDICVEILEGKFCKTCPKENLVSCKNFILDDPKEVALEHRSTIFAKSTQSCGNSTLSCMLSGAKSFFSGIGSFFSGYFGSILKGVLFTVLPIILVVLAVFYGPKMLFILRFCKKGRALTSMNYEPIKQITNIDDFLKTEASSDEGGNFLKSVLGPKLKPA</sequence>
<feature type="compositionally biased region" description="Basic and acidic residues" evidence="18">
    <location>
        <begin position="145"/>
        <end position="158"/>
    </location>
</feature>
<protein>
    <recommendedName>
        <fullName evidence="17">M polyprotein</fullName>
    </recommendedName>
</protein>
<keyword evidence="23" id="KW-0261">Viral envelope protein</keyword>
<evidence type="ECO:0000256" key="17">
    <source>
        <dbReference type="ARBA" id="ARBA00031199"/>
    </source>
</evidence>
<feature type="transmembrane region" description="Helical" evidence="19">
    <location>
        <begin position="1576"/>
        <end position="1600"/>
    </location>
</feature>
<dbReference type="Proteomes" id="UP000113978">
    <property type="component" value="Genome"/>
</dbReference>
<evidence type="ECO:0000256" key="16">
    <source>
        <dbReference type="ARBA" id="ARBA00023296"/>
    </source>
</evidence>